<dbReference type="SMART" id="SM00530">
    <property type="entry name" value="HTH_XRE"/>
    <property type="match status" value="1"/>
</dbReference>
<dbReference type="Proteomes" id="UP001207408">
    <property type="component" value="Unassembled WGS sequence"/>
</dbReference>
<evidence type="ECO:0000256" key="1">
    <source>
        <dbReference type="SAM" id="MobiDB-lite"/>
    </source>
</evidence>
<organism evidence="3 4">
    <name type="scientific">Plebeiibacterium marinum</name>
    <dbReference type="NCBI Taxonomy" id="2992111"/>
    <lineage>
        <taxon>Bacteria</taxon>
        <taxon>Pseudomonadati</taxon>
        <taxon>Bacteroidota</taxon>
        <taxon>Bacteroidia</taxon>
        <taxon>Marinilabiliales</taxon>
        <taxon>Marinilabiliaceae</taxon>
        <taxon>Plebeiibacterium</taxon>
    </lineage>
</organism>
<reference evidence="3" key="1">
    <citation type="submission" date="2022-10" db="EMBL/GenBank/DDBJ databases">
        <authorList>
            <person name="Yu W.X."/>
        </authorList>
    </citation>
    <scope>NUCLEOTIDE SEQUENCE</scope>
    <source>
        <strain evidence="3">D04</strain>
    </source>
</reference>
<evidence type="ECO:0000313" key="4">
    <source>
        <dbReference type="Proteomes" id="UP001207408"/>
    </source>
</evidence>
<dbReference type="InterPro" id="IPR001387">
    <property type="entry name" value="Cro/C1-type_HTH"/>
</dbReference>
<dbReference type="Pfam" id="PF01381">
    <property type="entry name" value="HTH_3"/>
    <property type="match status" value="1"/>
</dbReference>
<evidence type="ECO:0000259" key="2">
    <source>
        <dbReference type="PROSITE" id="PS50943"/>
    </source>
</evidence>
<name>A0AAE3MDU7_9BACT</name>
<dbReference type="Gene3D" id="1.10.260.40">
    <property type="entry name" value="lambda repressor-like DNA-binding domains"/>
    <property type="match status" value="1"/>
</dbReference>
<dbReference type="EMBL" id="JAPDPI010000015">
    <property type="protein sequence ID" value="MCW3805767.1"/>
    <property type="molecule type" value="Genomic_DNA"/>
</dbReference>
<dbReference type="SUPFAM" id="SSF47413">
    <property type="entry name" value="lambda repressor-like DNA-binding domains"/>
    <property type="match status" value="1"/>
</dbReference>
<dbReference type="GO" id="GO:0003677">
    <property type="term" value="F:DNA binding"/>
    <property type="evidence" value="ECO:0007669"/>
    <property type="project" value="InterPro"/>
</dbReference>
<protein>
    <submittedName>
        <fullName evidence="3">Helix-turn-helix domain-containing protein</fullName>
    </submittedName>
</protein>
<comment type="caution">
    <text evidence="3">The sequence shown here is derived from an EMBL/GenBank/DDBJ whole genome shotgun (WGS) entry which is preliminary data.</text>
</comment>
<keyword evidence="4" id="KW-1185">Reference proteome</keyword>
<evidence type="ECO:0000313" key="3">
    <source>
        <dbReference type="EMBL" id="MCW3805767.1"/>
    </source>
</evidence>
<feature type="region of interest" description="Disordered" evidence="1">
    <location>
        <begin position="90"/>
        <end position="135"/>
    </location>
</feature>
<gene>
    <name evidence="3" type="ORF">OM074_09015</name>
</gene>
<dbReference type="RefSeq" id="WP_301199133.1">
    <property type="nucleotide sequence ID" value="NZ_JAPDPI010000015.1"/>
</dbReference>
<dbReference type="AlphaFoldDB" id="A0AAE3MDU7"/>
<dbReference type="InterPro" id="IPR010982">
    <property type="entry name" value="Lambda_DNA-bd_dom_sf"/>
</dbReference>
<dbReference type="PROSITE" id="PS50943">
    <property type="entry name" value="HTH_CROC1"/>
    <property type="match status" value="1"/>
</dbReference>
<feature type="compositionally biased region" description="Basic and acidic residues" evidence="1">
    <location>
        <begin position="90"/>
        <end position="119"/>
    </location>
</feature>
<accession>A0AAE3MDU7</accession>
<dbReference type="CDD" id="cd00093">
    <property type="entry name" value="HTH_XRE"/>
    <property type="match status" value="1"/>
</dbReference>
<feature type="domain" description="HTH cro/C1-type" evidence="2">
    <location>
        <begin position="5"/>
        <end position="60"/>
    </location>
</feature>
<sequence length="163" mass="18980">MKQRLQTLLSSERISSSKFADMIGVNRSSVSHLLSGRNNPSLDILQKVLTKFPHINPDWLMLGQGNMYRNQHEKVENVHVNKELFRTEEIQTDEPPVHVKKSPDLNKAKESESTIEKSIKPSTKKSSENIIQDSEENNEKVLEKIVFFYSDYSFETYYPERKH</sequence>
<proteinExistence type="predicted"/>